<feature type="region of interest" description="Disordered" evidence="5">
    <location>
        <begin position="471"/>
        <end position="491"/>
    </location>
</feature>
<evidence type="ECO:0000313" key="9">
    <source>
        <dbReference type="Proteomes" id="UP000032417"/>
    </source>
</evidence>
<comment type="similarity">
    <text evidence="1">Belongs to the GMC oxidoreductase family.</text>
</comment>
<dbReference type="HOGENOM" id="CLU_008878_4_2_10"/>
<dbReference type="InterPro" id="IPR036188">
    <property type="entry name" value="FAD/NAD-bd_sf"/>
</dbReference>
<keyword evidence="4 8" id="KW-0560">Oxidoreductase</keyword>
<name>A0A098BZS5_9BACT</name>
<dbReference type="InterPro" id="IPR000172">
    <property type="entry name" value="GMC_OxRdtase_N"/>
</dbReference>
<evidence type="ECO:0000256" key="3">
    <source>
        <dbReference type="ARBA" id="ARBA00022827"/>
    </source>
</evidence>
<dbReference type="Pfam" id="PF05199">
    <property type="entry name" value="GMC_oxred_C"/>
    <property type="match status" value="1"/>
</dbReference>
<dbReference type="Proteomes" id="UP000032417">
    <property type="component" value="Chromosome 1"/>
</dbReference>
<organism evidence="8 9">
    <name type="scientific">Fermentimonas caenicola</name>
    <dbReference type="NCBI Taxonomy" id="1562970"/>
    <lineage>
        <taxon>Bacteria</taxon>
        <taxon>Pseudomonadati</taxon>
        <taxon>Bacteroidota</taxon>
        <taxon>Bacteroidia</taxon>
        <taxon>Bacteroidales</taxon>
        <taxon>Dysgonomonadaceae</taxon>
        <taxon>Fermentimonas</taxon>
    </lineage>
</organism>
<dbReference type="AlphaFoldDB" id="A0A098BZS5"/>
<dbReference type="SUPFAM" id="SSF51905">
    <property type="entry name" value="FAD/NAD(P)-binding domain"/>
    <property type="match status" value="1"/>
</dbReference>
<accession>A0A098BZS5</accession>
<keyword evidence="9" id="KW-1185">Reference proteome</keyword>
<dbReference type="EC" id="1.1.99.3" evidence="8"/>
<evidence type="ECO:0000256" key="5">
    <source>
        <dbReference type="SAM" id="MobiDB-lite"/>
    </source>
</evidence>
<dbReference type="GO" id="GO:0033717">
    <property type="term" value="F:gluconate 2-dehydrogenase (acceptor) activity"/>
    <property type="evidence" value="ECO:0007669"/>
    <property type="project" value="UniProtKB-EC"/>
</dbReference>
<protein>
    <submittedName>
        <fullName evidence="8">Gluconate 2-dehydrogenase (Acceptor)</fullName>
        <ecNumber evidence="8">1.1.99.3</ecNumber>
    </submittedName>
</protein>
<reference evidence="8 9" key="1">
    <citation type="submission" date="2014-08" db="EMBL/GenBank/DDBJ databases">
        <authorList>
            <person name="Wibberg D."/>
        </authorList>
    </citation>
    <scope>NUCLEOTIDE SEQUENCE [LARGE SCALE GENOMIC DNA]</scope>
    <source>
        <strain evidence="9">ING2-E5B</strain>
    </source>
</reference>
<dbReference type="PANTHER" id="PTHR46056">
    <property type="entry name" value="LONG-CHAIN-ALCOHOL OXIDASE"/>
    <property type="match status" value="1"/>
</dbReference>
<dbReference type="OrthoDB" id="9787779at2"/>
<evidence type="ECO:0000256" key="1">
    <source>
        <dbReference type="ARBA" id="ARBA00010790"/>
    </source>
</evidence>
<keyword evidence="3" id="KW-0274">FAD</keyword>
<feature type="domain" description="Glucose-methanol-choline oxidoreductase N-terminal" evidence="6">
    <location>
        <begin position="136"/>
        <end position="325"/>
    </location>
</feature>
<dbReference type="GO" id="GO:0050660">
    <property type="term" value="F:flavin adenine dinucleotide binding"/>
    <property type="evidence" value="ECO:0007669"/>
    <property type="project" value="InterPro"/>
</dbReference>
<dbReference type="STRING" id="1562970.ING2E5B_1421"/>
<dbReference type="EMBL" id="LN515532">
    <property type="protein sequence ID" value="CEA16169.1"/>
    <property type="molecule type" value="Genomic_DNA"/>
</dbReference>
<evidence type="ECO:0000256" key="4">
    <source>
        <dbReference type="ARBA" id="ARBA00023002"/>
    </source>
</evidence>
<evidence type="ECO:0000259" key="6">
    <source>
        <dbReference type="Pfam" id="PF00732"/>
    </source>
</evidence>
<dbReference type="PANTHER" id="PTHR46056:SF12">
    <property type="entry name" value="LONG-CHAIN-ALCOHOL OXIDASE"/>
    <property type="match status" value="1"/>
</dbReference>
<keyword evidence="2" id="KW-0285">Flavoprotein</keyword>
<feature type="domain" description="Glucose-methanol-choline oxidoreductase C-terminal" evidence="7">
    <location>
        <begin position="416"/>
        <end position="536"/>
    </location>
</feature>
<evidence type="ECO:0000259" key="7">
    <source>
        <dbReference type="Pfam" id="PF05199"/>
    </source>
</evidence>
<dbReference type="Gene3D" id="3.50.50.60">
    <property type="entry name" value="FAD/NAD(P)-binding domain"/>
    <property type="match status" value="2"/>
</dbReference>
<dbReference type="Pfam" id="PF00732">
    <property type="entry name" value="GMC_oxred_N"/>
    <property type="match status" value="1"/>
</dbReference>
<dbReference type="InterPro" id="IPR007867">
    <property type="entry name" value="GMC_OxRtase_C"/>
</dbReference>
<evidence type="ECO:0000313" key="8">
    <source>
        <dbReference type="EMBL" id="CEA16169.1"/>
    </source>
</evidence>
<proteinExistence type="inferred from homology"/>
<dbReference type="KEGG" id="pbt:ING2E5B_1421"/>
<gene>
    <name evidence="8" type="ORF">ING2E5B_1421</name>
</gene>
<evidence type="ECO:0000256" key="2">
    <source>
        <dbReference type="ARBA" id="ARBA00022630"/>
    </source>
</evidence>
<sequence>MKNSHVNAVVVGAGAGGGVVAKELSVAGLTVVLFERGGWASFDDHDHDEIFSQRTTLLGNAYGPDNDRNRRVRVLPDGKEIIVLPNDWRYENNAACVGSGTVSYGAMAWRFMSEDFRMKSTYGHVEGSSIDDWPISYEDLEPCYEKAEWEIGVAGDDSLNPFAPPRKKPQPMPPFEHNKEAKILEAAARRLGYHPFPIPMLRNSIPFGGRPQCYRIRSCVGFACPVNAKNGTHNTVIPIALKTKNCELRTHCMVSEILVDNNGKVTGVSYFDEKKRKQTQTADIVVVSSSATETARLLLNSKSKFFPAGIGNEHDWVGRNLQGHAYAGAYGLFEEDIYDDRGPGASLAICDFNHYNPGIIGGGVLCNEFNRLPYLFSGIRPPNSPSWGKDHKDFQRINFKRVGQVIGPYQEIPSFESRVEVSHHVKDYWGIPVCKISGNMSVKDDEGTAFMADKAEKWLLEAGASVVWKTGVTKGPRPASGGQHQAGTCRMGNDPKTSVCDKYGRVHNVPNVFVADGSLHVTNGGFNPVLTIMALGYRIGGYIASEWNKGNRFK</sequence>
<dbReference type="PATRIC" id="fig|1562970.3.peg.1407"/>